<dbReference type="EMBL" id="LT629704">
    <property type="protein sequence ID" value="SDN53558.1"/>
    <property type="molecule type" value="Genomic_DNA"/>
</dbReference>
<dbReference type="EMBL" id="JXDI01000003">
    <property type="protein sequence ID" value="KAF2406847.1"/>
    <property type="molecule type" value="Genomic_DNA"/>
</dbReference>
<feature type="region of interest" description="Disordered" evidence="1">
    <location>
        <begin position="85"/>
        <end position="104"/>
    </location>
</feature>
<dbReference type="RefSeq" id="WP_130908791.1">
    <property type="nucleotide sequence ID" value="NZ_JXDI01000003.1"/>
</dbReference>
<feature type="compositionally biased region" description="Polar residues" evidence="1">
    <location>
        <begin position="49"/>
        <end position="79"/>
    </location>
</feature>
<gene>
    <name evidence="2" type="ORF">PSAN_50250</name>
    <name evidence="3" type="ORF">SAMN04490179_4686</name>
</gene>
<evidence type="ECO:0000313" key="4">
    <source>
        <dbReference type="Proteomes" id="UP000182470"/>
    </source>
</evidence>
<evidence type="ECO:0000313" key="5">
    <source>
        <dbReference type="Proteomes" id="UP000748067"/>
    </source>
</evidence>
<dbReference type="AlphaFoldDB" id="A0A1H0C6S7"/>
<keyword evidence="5" id="KW-1185">Reference proteome</keyword>
<feature type="region of interest" description="Disordered" evidence="1">
    <location>
        <begin position="1"/>
        <end position="23"/>
    </location>
</feature>
<reference evidence="3 4" key="2">
    <citation type="submission" date="2016-10" db="EMBL/GenBank/DDBJ databases">
        <authorList>
            <person name="de Groot N.N."/>
        </authorList>
    </citation>
    <scope>NUCLEOTIDE SEQUENCE [LARGE SCALE GENOMIC DNA]</scope>
    <source>
        <strain evidence="3 4">BS2772</strain>
    </source>
</reference>
<reference evidence="2 5" key="1">
    <citation type="submission" date="2015-01" db="EMBL/GenBank/DDBJ databases">
        <title>Genome Sequence of Pseudomonas antarctica CMS 35.</title>
        <authorList>
            <person name="Voget S."/>
            <person name="Chow J."/>
            <person name="Daniel R."/>
            <person name="Streit W."/>
        </authorList>
    </citation>
    <scope>NUCLEOTIDE SEQUENCE [LARGE SCALE GENOMIC DNA]</scope>
    <source>
        <strain evidence="2 5">CMS 35</strain>
    </source>
</reference>
<dbReference type="Proteomes" id="UP000182470">
    <property type="component" value="Chromosome I"/>
</dbReference>
<sequence>MSVSTTTVSVSISSSADTTQVNSNPAAQASAAVSTAASYHSHGGGSVNFHASQSQGGPVFGQQQPAASHHNYFNSPAHSQDFSAMTHHASHHGGTQQLEQWGNPWMGRPKPLINAHGPYPITLGKTDPMYSKKSNDQLATDLLRNARAFTTPGNRSTISKHAIEEMAQQKPGRNPVMNQNIRLAGELMKRPDVMDAFFRQPGTGATGDQVSISHFSAFNRDQNPLKYSTNKQVVQELNSHFGQLSEYFGGRQINILDLEYLAGLQQTGISSLDHLLNVSKTATDRKDLLDMLDNVASRSADNRISQTGLMLASYMMA</sequence>
<evidence type="ECO:0000313" key="3">
    <source>
        <dbReference type="EMBL" id="SDN53558.1"/>
    </source>
</evidence>
<feature type="region of interest" description="Disordered" evidence="1">
    <location>
        <begin position="38"/>
        <end position="79"/>
    </location>
</feature>
<organism evidence="3 4">
    <name type="scientific">Pseudomonas antarctica</name>
    <dbReference type="NCBI Taxonomy" id="219572"/>
    <lineage>
        <taxon>Bacteria</taxon>
        <taxon>Pseudomonadati</taxon>
        <taxon>Pseudomonadota</taxon>
        <taxon>Gammaproteobacteria</taxon>
        <taxon>Pseudomonadales</taxon>
        <taxon>Pseudomonadaceae</taxon>
        <taxon>Pseudomonas</taxon>
    </lineage>
</organism>
<dbReference type="OrthoDB" id="7007708at2"/>
<feature type="compositionally biased region" description="Low complexity" evidence="1">
    <location>
        <begin position="1"/>
        <end position="15"/>
    </location>
</feature>
<protein>
    <submittedName>
        <fullName evidence="3">Uncharacterized protein</fullName>
    </submittedName>
</protein>
<evidence type="ECO:0000313" key="2">
    <source>
        <dbReference type="EMBL" id="KAF2406847.1"/>
    </source>
</evidence>
<name>A0A1H0C6S7_9PSED</name>
<dbReference type="Proteomes" id="UP000748067">
    <property type="component" value="Unassembled WGS sequence"/>
</dbReference>
<evidence type="ECO:0000256" key="1">
    <source>
        <dbReference type="SAM" id="MobiDB-lite"/>
    </source>
</evidence>
<proteinExistence type="predicted"/>
<accession>A0A1H0C6S7</accession>